<accession>A0A561EIV2</accession>
<dbReference type="RefSeq" id="WP_145787084.1">
    <property type="nucleotide sequence ID" value="NZ_BAAABR010000028.1"/>
</dbReference>
<dbReference type="Proteomes" id="UP000318416">
    <property type="component" value="Unassembled WGS sequence"/>
</dbReference>
<evidence type="ECO:0000313" key="1">
    <source>
        <dbReference type="EMBL" id="TWE15545.1"/>
    </source>
</evidence>
<organism evidence="1 2">
    <name type="scientific">Kitasatospora atroaurantiaca</name>
    <dbReference type="NCBI Taxonomy" id="285545"/>
    <lineage>
        <taxon>Bacteria</taxon>
        <taxon>Bacillati</taxon>
        <taxon>Actinomycetota</taxon>
        <taxon>Actinomycetes</taxon>
        <taxon>Kitasatosporales</taxon>
        <taxon>Streptomycetaceae</taxon>
        <taxon>Kitasatospora</taxon>
    </lineage>
</organism>
<protein>
    <recommendedName>
        <fullName evidence="3">Nucleotidyltransferase-like protein</fullName>
    </recommendedName>
</protein>
<comment type="caution">
    <text evidence="1">The sequence shown here is derived from an EMBL/GenBank/DDBJ whole genome shotgun (WGS) entry which is preliminary data.</text>
</comment>
<name>A0A561EIV2_9ACTN</name>
<keyword evidence="2" id="KW-1185">Reference proteome</keyword>
<gene>
    <name evidence="1" type="ORF">FB465_0445</name>
</gene>
<evidence type="ECO:0008006" key="3">
    <source>
        <dbReference type="Google" id="ProtNLM"/>
    </source>
</evidence>
<proteinExistence type="predicted"/>
<sequence>MNTALSGERPTDHPTEEVLATAREAAARCEAEAPVGLAVVSGSLAMGLGHALSDLDLYIARADGSAAPGRTFSIGSRTVQVTPLDTAKLRQLVDHAAGFRVESKDRSQLSLSMSDGKLLLRLANGTLLGADPAHRALFDALDRETVRKLAILRHACFAVELQEDVHGAITSGDLVTAMASSHRALLHALESGIGGVGEVYDHEKVALRRLGRHPGTAHLLDSAWALLNCGLALDAPPEELAAVARRRALLTSHLIGYAVLLGWDAPAAALPPFRVGQDGPLRRYDYGLLRFANGIALTGRDHGARVTEPMARLWLALDGRPLRELASSPALEGLSVPPDTLRAALRKLSDIGAADVPAAAR</sequence>
<dbReference type="AlphaFoldDB" id="A0A561EIV2"/>
<dbReference type="EMBL" id="VIVR01000001">
    <property type="protein sequence ID" value="TWE15545.1"/>
    <property type="molecule type" value="Genomic_DNA"/>
</dbReference>
<reference evidence="1 2" key="1">
    <citation type="submission" date="2019-06" db="EMBL/GenBank/DDBJ databases">
        <title>Sequencing the genomes of 1000 actinobacteria strains.</title>
        <authorList>
            <person name="Klenk H.-P."/>
        </authorList>
    </citation>
    <scope>NUCLEOTIDE SEQUENCE [LARGE SCALE GENOMIC DNA]</scope>
    <source>
        <strain evidence="1 2">DSM 41649</strain>
    </source>
</reference>
<evidence type="ECO:0000313" key="2">
    <source>
        <dbReference type="Proteomes" id="UP000318416"/>
    </source>
</evidence>
<dbReference type="OrthoDB" id="4162222at2"/>